<organism evidence="7 8">
    <name type="scientific">Adlercreutzia caecimuris B7</name>
    <dbReference type="NCBI Taxonomy" id="1235794"/>
    <lineage>
        <taxon>Bacteria</taxon>
        <taxon>Bacillati</taxon>
        <taxon>Actinomycetota</taxon>
        <taxon>Coriobacteriia</taxon>
        <taxon>Eggerthellales</taxon>
        <taxon>Eggerthellaceae</taxon>
        <taxon>Adlercreutzia</taxon>
    </lineage>
</organism>
<feature type="transmembrane region" description="Helical" evidence="5">
    <location>
        <begin position="140"/>
        <end position="158"/>
    </location>
</feature>
<dbReference type="AlphaFoldDB" id="R9KTM2"/>
<dbReference type="SUPFAM" id="SSF46894">
    <property type="entry name" value="C-terminal effector domain of the bipartite response regulators"/>
    <property type="match status" value="1"/>
</dbReference>
<protein>
    <recommendedName>
        <fullName evidence="6">HTH luxR-type domain-containing protein</fullName>
    </recommendedName>
</protein>
<feature type="transmembrane region" description="Helical" evidence="5">
    <location>
        <begin position="385"/>
        <end position="406"/>
    </location>
</feature>
<feature type="transmembrane region" description="Helical" evidence="5">
    <location>
        <begin position="70"/>
        <end position="88"/>
    </location>
</feature>
<dbReference type="Proteomes" id="UP000014204">
    <property type="component" value="Unassembled WGS sequence"/>
</dbReference>
<feature type="transmembrane region" description="Helical" evidence="5">
    <location>
        <begin position="108"/>
        <end position="128"/>
    </location>
</feature>
<feature type="transmembrane region" description="Helical" evidence="5">
    <location>
        <begin position="418"/>
        <end position="439"/>
    </location>
</feature>
<comment type="caution">
    <text evidence="7">The sequence shown here is derived from an EMBL/GenBank/DDBJ whole genome shotgun (WGS) entry which is preliminary data.</text>
</comment>
<evidence type="ECO:0000313" key="8">
    <source>
        <dbReference type="Proteomes" id="UP000014204"/>
    </source>
</evidence>
<dbReference type="PANTHER" id="PTHR44688">
    <property type="entry name" value="DNA-BINDING TRANSCRIPTIONAL ACTIVATOR DEVR_DOSR"/>
    <property type="match status" value="1"/>
</dbReference>
<evidence type="ECO:0000259" key="6">
    <source>
        <dbReference type="SMART" id="SM00421"/>
    </source>
</evidence>
<dbReference type="Pfam" id="PF00196">
    <property type="entry name" value="GerE"/>
    <property type="match status" value="1"/>
</dbReference>
<dbReference type="PATRIC" id="fig|1235794.3.peg.2315"/>
<dbReference type="PRINTS" id="PR00038">
    <property type="entry name" value="HTHLUXR"/>
</dbReference>
<evidence type="ECO:0000256" key="4">
    <source>
        <dbReference type="SAM" id="MobiDB-lite"/>
    </source>
</evidence>
<name>R9KTM2_9ACTN</name>
<feature type="transmembrane region" description="Helical" evidence="5">
    <location>
        <begin position="170"/>
        <end position="193"/>
    </location>
</feature>
<dbReference type="SMART" id="SM00421">
    <property type="entry name" value="HTH_LUXR"/>
    <property type="match status" value="1"/>
</dbReference>
<dbReference type="InterPro" id="IPR000792">
    <property type="entry name" value="Tscrpt_reg_LuxR_C"/>
</dbReference>
<feature type="transmembrane region" description="Helical" evidence="5">
    <location>
        <begin position="225"/>
        <end position="244"/>
    </location>
</feature>
<dbReference type="CDD" id="cd06170">
    <property type="entry name" value="LuxR_C_like"/>
    <property type="match status" value="1"/>
</dbReference>
<dbReference type="GO" id="GO:0003677">
    <property type="term" value="F:DNA binding"/>
    <property type="evidence" value="ECO:0007669"/>
    <property type="project" value="UniProtKB-KW"/>
</dbReference>
<dbReference type="EMBL" id="ASSY01000010">
    <property type="protein sequence ID" value="EOS49884.1"/>
    <property type="molecule type" value="Genomic_DNA"/>
</dbReference>
<keyword evidence="1" id="KW-0805">Transcription regulation</keyword>
<accession>R9KTM2</accession>
<evidence type="ECO:0000256" key="5">
    <source>
        <dbReference type="SAM" id="Phobius"/>
    </source>
</evidence>
<dbReference type="Gene3D" id="1.10.10.10">
    <property type="entry name" value="Winged helix-like DNA-binding domain superfamily/Winged helix DNA-binding domain"/>
    <property type="match status" value="1"/>
</dbReference>
<keyword evidence="5" id="KW-0472">Membrane</keyword>
<feature type="transmembrane region" description="Helical" evidence="5">
    <location>
        <begin position="330"/>
        <end position="348"/>
    </location>
</feature>
<gene>
    <name evidence="7" type="ORF">C811_02349</name>
</gene>
<evidence type="ECO:0000313" key="7">
    <source>
        <dbReference type="EMBL" id="EOS49884.1"/>
    </source>
</evidence>
<evidence type="ECO:0000256" key="2">
    <source>
        <dbReference type="ARBA" id="ARBA00023125"/>
    </source>
</evidence>
<feature type="transmembrane region" description="Helical" evidence="5">
    <location>
        <begin position="360"/>
        <end position="378"/>
    </location>
</feature>
<keyword evidence="8" id="KW-1185">Reference proteome</keyword>
<reference evidence="7 8" key="1">
    <citation type="submission" date="2013-04" db="EMBL/GenBank/DDBJ databases">
        <title>The Genome Sequence of Enterorhabdus caecimuris B7.</title>
        <authorList>
            <consortium name="The Broad Institute Genomics Platform"/>
            <consortium name="The Broad Institute Genome Sequencing Center for Infectious Disease"/>
            <person name="Earl A."/>
            <person name="Xavier R."/>
            <person name="Elson C."/>
            <person name="Duck W."/>
            <person name="Walker B."/>
            <person name="Young S."/>
            <person name="Zeng Q."/>
            <person name="Gargeya S."/>
            <person name="Fitzgerald M."/>
            <person name="Haas B."/>
            <person name="Abouelleil A."/>
            <person name="Allen A.W."/>
            <person name="Alvarado L."/>
            <person name="Arachchi H.M."/>
            <person name="Berlin A.M."/>
            <person name="Chapman S.B."/>
            <person name="Gainer-Dewar J."/>
            <person name="Goldberg J."/>
            <person name="Griggs A."/>
            <person name="Gujja S."/>
            <person name="Hansen M."/>
            <person name="Howarth C."/>
            <person name="Imamovic A."/>
            <person name="Ireland A."/>
            <person name="Larimer J."/>
            <person name="McCowan C."/>
            <person name="Murphy C."/>
            <person name="Pearson M."/>
            <person name="Poon T.W."/>
            <person name="Priest M."/>
            <person name="Roberts A."/>
            <person name="Saif S."/>
            <person name="Shea T."/>
            <person name="Sisk P."/>
            <person name="Sykes S."/>
            <person name="Wortman J."/>
            <person name="Nusbaum C."/>
            <person name="Birren B."/>
        </authorList>
    </citation>
    <scope>NUCLEOTIDE SEQUENCE [LARGE SCALE GENOMIC DNA]</scope>
    <source>
        <strain evidence="7 8">B7</strain>
    </source>
</reference>
<dbReference type="RefSeq" id="WP_016310520.1">
    <property type="nucleotide sequence ID" value="NZ_KE159646.1"/>
</dbReference>
<dbReference type="eggNOG" id="COG2771">
    <property type="taxonomic scope" value="Bacteria"/>
</dbReference>
<dbReference type="GO" id="GO:0006355">
    <property type="term" value="P:regulation of DNA-templated transcription"/>
    <property type="evidence" value="ECO:0007669"/>
    <property type="project" value="InterPro"/>
</dbReference>
<feature type="region of interest" description="Disordered" evidence="4">
    <location>
        <begin position="480"/>
        <end position="537"/>
    </location>
</feature>
<dbReference type="STRING" id="1235794.C811_02349"/>
<dbReference type="GeneID" id="82189678"/>
<evidence type="ECO:0000256" key="1">
    <source>
        <dbReference type="ARBA" id="ARBA00023015"/>
    </source>
</evidence>
<dbReference type="PANTHER" id="PTHR44688:SF16">
    <property type="entry name" value="DNA-BINDING TRANSCRIPTIONAL ACTIVATOR DEVR_DOSR"/>
    <property type="match status" value="1"/>
</dbReference>
<feature type="domain" description="HTH luxR-type" evidence="6">
    <location>
        <begin position="550"/>
        <end position="607"/>
    </location>
</feature>
<dbReference type="InterPro" id="IPR016032">
    <property type="entry name" value="Sig_transdc_resp-reg_C-effctor"/>
</dbReference>
<proteinExistence type="predicted"/>
<feature type="transmembrane region" description="Helical" evidence="5">
    <location>
        <begin position="200"/>
        <end position="219"/>
    </location>
</feature>
<keyword evidence="5" id="KW-1133">Transmembrane helix</keyword>
<keyword evidence="2" id="KW-0238">DNA-binding</keyword>
<keyword evidence="3" id="KW-0804">Transcription</keyword>
<feature type="transmembrane region" description="Helical" evidence="5">
    <location>
        <begin position="265"/>
        <end position="288"/>
    </location>
</feature>
<dbReference type="InterPro" id="IPR036388">
    <property type="entry name" value="WH-like_DNA-bd_sf"/>
</dbReference>
<dbReference type="HOGENOM" id="CLU_027066_3_0_11"/>
<feature type="transmembrane region" description="Helical" evidence="5">
    <location>
        <begin position="300"/>
        <end position="318"/>
    </location>
</feature>
<sequence length="611" mass="64112">MAAVEGIQWEPWEERSTGAHSGTVAAGRSARRRSLRGQMFKRFSDNQEAFASSGELAPTRLGMAVEEQWPAFKLVGFGFYYAWIWVSYNSNVLVSPAAAYDLPPDTLSLTYLVSTLALGLSLIALALARDAARRVVASNGALGIIAVVVGLATVGTYASSSLGVEGNPLLIASAALTGIGTSAIVLRFGVIYAKVPAREATMYTAASFVFAMMIYFVAVGLPDPVGVGFTAALPALAVLSTLTNPEYAGIGSAMRPEGPRVLKGFFVRLLIAVAVFSVVVGVSRGFAVPHSSIAALNDEGSLVIFSTGMVAAVLFAIVGLMRRQFDVSRLYYPIIIAVAAGILVTPLLGGNGFGSQFVTVAYNCFVLVIWCLLAYVGYSSGLSSILVFGLGRGASALGTTIGWMGGLEIVRSQGDGSLSLEVISVAMVFALLVVSMLVLNDRLIGDALRVGGARGEGGSVPVGAGRGAAHLGTGVLASENYPLEGTPHASEGSETGCDDAQGSRGYASGCPGGAVSDGSERAAGEEQGDGIDQPRRPGRYQLRCDAAAERYGLSPRERDVFDLLVRGRSIEYIAQSLTISFNTAKSHIRHIYVKADVHSRQELQELLDREE</sequence>
<evidence type="ECO:0000256" key="3">
    <source>
        <dbReference type="ARBA" id="ARBA00023163"/>
    </source>
</evidence>
<keyword evidence="5" id="KW-0812">Transmembrane</keyword>